<name>A0A9X2JFD6_9BACT</name>
<dbReference type="AlphaFoldDB" id="A0A9X2JFD6"/>
<dbReference type="RefSeq" id="WP_252851689.1">
    <property type="nucleotide sequence ID" value="NZ_JAMXLR010000024.1"/>
</dbReference>
<gene>
    <name evidence="1" type="ORF">NG895_06675</name>
</gene>
<evidence type="ECO:0000313" key="2">
    <source>
        <dbReference type="Proteomes" id="UP001155241"/>
    </source>
</evidence>
<evidence type="ECO:0000313" key="1">
    <source>
        <dbReference type="EMBL" id="MCO6043586.1"/>
    </source>
</evidence>
<accession>A0A9X2JFD6</accession>
<dbReference type="Proteomes" id="UP001155241">
    <property type="component" value="Unassembled WGS sequence"/>
</dbReference>
<organism evidence="1 2">
    <name type="scientific">Aeoliella straminimaris</name>
    <dbReference type="NCBI Taxonomy" id="2954799"/>
    <lineage>
        <taxon>Bacteria</taxon>
        <taxon>Pseudomonadati</taxon>
        <taxon>Planctomycetota</taxon>
        <taxon>Planctomycetia</taxon>
        <taxon>Pirellulales</taxon>
        <taxon>Lacipirellulaceae</taxon>
        <taxon>Aeoliella</taxon>
    </lineage>
</organism>
<protein>
    <submittedName>
        <fullName evidence="1">Uncharacterized protein</fullName>
    </submittedName>
</protein>
<keyword evidence="2" id="KW-1185">Reference proteome</keyword>
<proteinExistence type="predicted"/>
<sequence length="105" mass="11751">MWGWKTADRTIEPSVSFDEAKQIVQQAGFELVVSNPSHAVLKRAGTESGWTQFAPEGENLPLELAIAQSERGLFVQLRYEHFVLFDTGDLDRVADEVAAAFRRAE</sequence>
<dbReference type="EMBL" id="JAMXLR010000024">
    <property type="protein sequence ID" value="MCO6043586.1"/>
    <property type="molecule type" value="Genomic_DNA"/>
</dbReference>
<comment type="caution">
    <text evidence="1">The sequence shown here is derived from an EMBL/GenBank/DDBJ whole genome shotgun (WGS) entry which is preliminary data.</text>
</comment>
<reference evidence="1" key="1">
    <citation type="submission" date="2022-06" db="EMBL/GenBank/DDBJ databases">
        <title>Aeoliella straminimaris, a novel planctomycete from sediments.</title>
        <authorList>
            <person name="Vitorino I.R."/>
            <person name="Lage O.M."/>
        </authorList>
    </citation>
    <scope>NUCLEOTIDE SEQUENCE</scope>
    <source>
        <strain evidence="1">ICT_H6.2</strain>
    </source>
</reference>